<feature type="region of interest" description="Disordered" evidence="6">
    <location>
        <begin position="1203"/>
        <end position="1367"/>
    </location>
</feature>
<dbReference type="RefSeq" id="XP_030206903.1">
    <property type="nucleotide sequence ID" value="XM_030351043.1"/>
</dbReference>
<feature type="compositionally biased region" description="Acidic residues" evidence="6">
    <location>
        <begin position="354"/>
        <end position="375"/>
    </location>
</feature>
<keyword evidence="2 4" id="KW-0862">Zinc</keyword>
<feature type="region of interest" description="Disordered" evidence="6">
    <location>
        <begin position="1697"/>
        <end position="1724"/>
    </location>
</feature>
<feature type="region of interest" description="Disordered" evidence="6">
    <location>
        <begin position="1833"/>
        <end position="1882"/>
    </location>
</feature>
<feature type="domain" description="Calponin-homology (CH)" evidence="7">
    <location>
        <begin position="28"/>
        <end position="145"/>
    </location>
</feature>
<dbReference type="Gene3D" id="1.10.418.10">
    <property type="entry name" value="Calponin-like domain"/>
    <property type="match status" value="1"/>
</dbReference>
<feature type="compositionally biased region" description="Basic and acidic residues" evidence="6">
    <location>
        <begin position="1244"/>
        <end position="1257"/>
    </location>
</feature>
<feature type="compositionally biased region" description="Polar residues" evidence="6">
    <location>
        <begin position="1637"/>
        <end position="1664"/>
    </location>
</feature>
<feature type="compositionally biased region" description="Low complexity" evidence="6">
    <location>
        <begin position="1958"/>
        <end position="1967"/>
    </location>
</feature>
<evidence type="ECO:0000256" key="6">
    <source>
        <dbReference type="SAM" id="MobiDB-lite"/>
    </source>
</evidence>
<keyword evidence="1 4" id="KW-0479">Metal-binding</keyword>
<feature type="compositionally biased region" description="Acidic residues" evidence="6">
    <location>
        <begin position="739"/>
        <end position="748"/>
    </location>
</feature>
<dbReference type="OMA" id="QECTQED"/>
<feature type="compositionally biased region" description="Basic and acidic residues" evidence="6">
    <location>
        <begin position="1707"/>
        <end position="1718"/>
    </location>
</feature>
<feature type="compositionally biased region" description="Polar residues" evidence="6">
    <location>
        <begin position="1416"/>
        <end position="1428"/>
    </location>
</feature>
<dbReference type="Pfam" id="PF15949">
    <property type="entry name" value="DUF4757"/>
    <property type="match status" value="2"/>
</dbReference>
<dbReference type="InterPro" id="IPR001781">
    <property type="entry name" value="Znf_LIM"/>
</dbReference>
<feature type="compositionally biased region" description="Basic and acidic residues" evidence="6">
    <location>
        <begin position="236"/>
        <end position="256"/>
    </location>
</feature>
<dbReference type="Pfam" id="PF00412">
    <property type="entry name" value="LIM"/>
    <property type="match status" value="1"/>
</dbReference>
<feature type="region of interest" description="Disordered" evidence="6">
    <location>
        <begin position="193"/>
        <end position="380"/>
    </location>
</feature>
<feature type="compositionally biased region" description="Basic and acidic residues" evidence="6">
    <location>
        <begin position="1339"/>
        <end position="1348"/>
    </location>
</feature>
<evidence type="ECO:0000259" key="8">
    <source>
        <dbReference type="PROSITE" id="PS50023"/>
    </source>
</evidence>
<feature type="region of interest" description="Disordered" evidence="6">
    <location>
        <begin position="1397"/>
        <end position="1665"/>
    </location>
</feature>
<dbReference type="Pfam" id="PF00307">
    <property type="entry name" value="CH"/>
    <property type="match status" value="1"/>
</dbReference>
<sequence length="2051" mass="225645">MTSPSADSHASINATQNESEPIEASHPEPAFQEAQEWIEAVTGRSFGDMGFRSGLENGILLCELLSAIKPGLVKKINRLPTPIAGLDNLTVFLRGCEELGLNGSQLFDPGDLQDTSIRANLKDADCNRKLKNVLNTVFWLGKAANSCTSYSGPTLNLKEFEELLAQMRMGCEAMGDTGALTVRDSGYDCWDSERSESLSSPCHTRDNSLDSLDSFGSHSQQSPSPDVINRLNSDGRGSDSEAEGKKPDMRRDDMLARRTASSESRAPVPFNQFLPNRTNATAYVPAPRRRAHGEEGEQRSQHSPVLAEGDSMASSGPRSKPLKTVTWARGDSVNEVDEEPTQQGPDLTQGDQDCSQEDQECTQEDQECTQEDQDCTQEGRDVSREVLEQKRLQRLQKAGIKVLPAAVRYSRVQEPSEEEEGHKDRGPSPDIILRRDNDFLSNRKATWDASSSSDGEGEEEARRKVPDVRKDDLASRRAPRAALAPRVHQFLPAPVCSSRDRERWEGIRRASQQALQEKEPSERAAAVSDIITRKDNPFLNANPRAGEGEDEEDEEQGGMGGVKAVPNKVKDDLARRRALAKPRPHREGPMSFGSASMSQADKQKWERLRMAEPSDPGPAPVCGACQGSQVDGPPIGSAKAGRSRSKVVTFGGVTEIMQPREGEQSDMLRRLLAKATIAMPTIDLASRLREEERSQVNGSDPMLTPPPTPSDLRPWTPEATPTAAETDARFAQYAKAAQEEDEEEEEEERMPNLQKDDMLARRTGAFSRRAAPYNHFLPLPASKRGTQGEVQTDAAPRGRKAVRAEWERRADPRGSPVRELPQESIRVPVETPPQQRAPDQAIARPSPRSDDEEDEEEQEGVVLPDPEKDDMMARRTRAFNTQTAAGKKAPVNRFLPVPGSAVHRNVAPLLPVSNPPLQSRLKTAEKRNRDRMAAESVEDPIIPPQKAPGRLPTRAGGEEEEREKEGEEKKERRRERDATLPNASAPLARQTATPPAGPPAGAPQGVGSPGGRQSSEGEAGVTEVEEVKRGAVEMRSNGGEPRGPQWMEEDDLPPMMMSRRVAYRSDDKESMSMGDMPTEEEAMGSVPPLNQSRFERTHETLHNFEEEDDGWQDNLARWKNRRRSASQELIKKEEERKRIEKRMKENGVESGKRKSIKTYKEIVEEKEKREIDLCESYRRAQTPEEAAMVLQRYALRFTISDATLDSLKLPRSTSPNTTPADPDQKDREPHPPPQSTHPPSETPEPPHLRPDPARMTEQHPTPQENEGEEGVPEARSSPTPPGSSTGHVGRPRPSLPPRPAPSELRPHQPPQGEPRGTPHTPPGTGEAQPGQTKGFRPQPAREDLESAKTVRVHHVSPTPYPPSKPVPLLTAKPYCLPGSSHSARKSVLLDGLVRVNGNVKEESKLSSTPASSTSTLMENPASSVSPPHSTEEKKEDTASFSPPQSPKQEKEEPASVSPPPSTEEKKEPAPSSTPLSSQEEKKEPVSSFSPPHSPKPAVQKPATFSPPQSPHKEKEVAASSFSPPQSPEQEKQDTVSSFSPPQSPEQDRQDTVSSFSPPLSPKREKEEPVPSFSPPLSPKQEKEEPVPSFSPPLSPKQEKEEPVPSFSPPLSPKREGEKPATFSPPLSPHKEKEDPASEQTAADSQRTASDQPTTESRGSHSGSAMSALIGGRNCIITTTIVTELTQTVVETIAMETDTDGSVNGTTERFDSSTEEREPAPAALPLPSSLPLTPLSPFTPLSPLSPLSSLSPISPLPTNGQMYSPTISEGIQESSSTIETPMLNLAKRVNHWVWDPNEERKRQERWQREQERLLQEQYQKEQEKLKGEWERAQKEVEEEERRHNEEERRILDETATPLNPSGLAKPPRPAPEEEGSRPAQPNHQTLGRAAHAEPHIQRPTTTNEDQHKSKLHFFQESSQDSEASRKHDLWKTSSLDRNTQLLQSNTVKRSGSDNTVAGSQQPPSSSSQPPSPSRCVSGKRLCSGCSQPLGKGAAMIIDTMGLFFHLPCFKCGVCSGQMGDTSTGTDVRIRNGHLTCNECYIATRGGGQPTTL</sequence>
<feature type="coiled-coil region" evidence="5">
    <location>
        <begin position="1115"/>
        <end position="1142"/>
    </location>
</feature>
<feature type="compositionally biased region" description="Low complexity" evidence="6">
    <location>
        <begin position="716"/>
        <end position="725"/>
    </location>
</feature>
<dbReference type="PANTHER" id="PTHR15551:SF4">
    <property type="entry name" value="LIM AND CALPONIN HOMOLOGY DOMAINS-CONTAINING PROTEIN 1 ISOFORM X1"/>
    <property type="match status" value="1"/>
</dbReference>
<keyword evidence="3 4" id="KW-0440">LIM domain</keyword>
<feature type="compositionally biased region" description="Basic and acidic residues" evidence="6">
    <location>
        <begin position="601"/>
        <end position="612"/>
    </location>
</feature>
<name>A0A8C5AX22_GADMO</name>
<dbReference type="SMART" id="SM00033">
    <property type="entry name" value="CH"/>
    <property type="match status" value="1"/>
</dbReference>
<proteinExistence type="predicted"/>
<dbReference type="InterPro" id="IPR036872">
    <property type="entry name" value="CH_dom_sf"/>
</dbReference>
<feature type="compositionally biased region" description="Polar residues" evidence="6">
    <location>
        <begin position="341"/>
        <end position="350"/>
    </location>
</feature>
<feature type="region of interest" description="Disordered" evidence="6">
    <location>
        <begin position="907"/>
        <end position="1089"/>
    </location>
</feature>
<evidence type="ECO:0000256" key="5">
    <source>
        <dbReference type="SAM" id="Coils"/>
    </source>
</evidence>
<feature type="compositionally biased region" description="Pro residues" evidence="6">
    <location>
        <begin position="1231"/>
        <end position="1243"/>
    </location>
</feature>
<evidence type="ECO:0000256" key="4">
    <source>
        <dbReference type="PROSITE-ProRule" id="PRU00125"/>
    </source>
</evidence>
<feature type="compositionally biased region" description="Basic and acidic residues" evidence="6">
    <location>
        <begin position="1833"/>
        <end position="1851"/>
    </location>
</feature>
<keyword evidence="5" id="KW-0175">Coiled coil</keyword>
<feature type="region of interest" description="Disordered" evidence="6">
    <location>
        <begin position="403"/>
        <end position="645"/>
    </location>
</feature>
<dbReference type="GeneTree" id="ENSGT00950000183159"/>
<dbReference type="PROSITE" id="PS50023">
    <property type="entry name" value="LIM_DOMAIN_2"/>
    <property type="match status" value="1"/>
</dbReference>
<dbReference type="PROSITE" id="PS00478">
    <property type="entry name" value="LIM_DOMAIN_1"/>
    <property type="match status" value="1"/>
</dbReference>
<feature type="compositionally biased region" description="Basic and acidic residues" evidence="6">
    <location>
        <begin position="420"/>
        <end position="438"/>
    </location>
</feature>
<dbReference type="Proteomes" id="UP000694546">
    <property type="component" value="Chromosome 3"/>
</dbReference>
<dbReference type="InterPro" id="IPR031865">
    <property type="entry name" value="DUF4757"/>
</dbReference>
<feature type="compositionally biased region" description="Acidic residues" evidence="6">
    <location>
        <begin position="850"/>
        <end position="859"/>
    </location>
</feature>
<feature type="compositionally biased region" description="Basic and acidic residues" evidence="6">
    <location>
        <begin position="498"/>
        <end position="508"/>
    </location>
</feature>
<feature type="compositionally biased region" description="Low complexity" evidence="6">
    <location>
        <begin position="1405"/>
        <end position="1415"/>
    </location>
</feature>
<feature type="region of interest" description="Disordered" evidence="6">
    <location>
        <begin position="1913"/>
        <end position="1972"/>
    </location>
</feature>
<evidence type="ECO:0000313" key="10">
    <source>
        <dbReference type="Proteomes" id="UP000694546"/>
    </source>
</evidence>
<dbReference type="GO" id="GO:0001725">
    <property type="term" value="C:stress fiber"/>
    <property type="evidence" value="ECO:0007669"/>
    <property type="project" value="TreeGrafter"/>
</dbReference>
<dbReference type="GeneID" id="115540066"/>
<dbReference type="SMART" id="SM00132">
    <property type="entry name" value="LIM"/>
    <property type="match status" value="1"/>
</dbReference>
<feature type="region of interest" description="Disordered" evidence="6">
    <location>
        <begin position="684"/>
        <end position="873"/>
    </location>
</feature>
<dbReference type="PROSITE" id="PS50021">
    <property type="entry name" value="CH"/>
    <property type="match status" value="1"/>
</dbReference>
<feature type="compositionally biased region" description="Basic and acidic residues" evidence="6">
    <location>
        <begin position="460"/>
        <end position="475"/>
    </location>
</feature>
<reference evidence="9" key="2">
    <citation type="submission" date="2025-09" db="UniProtKB">
        <authorList>
            <consortium name="Ensembl"/>
        </authorList>
    </citation>
    <scope>IDENTIFICATION</scope>
</reference>
<evidence type="ECO:0000256" key="2">
    <source>
        <dbReference type="ARBA" id="ARBA00022833"/>
    </source>
</evidence>
<feature type="compositionally biased region" description="Polar residues" evidence="6">
    <location>
        <begin position="209"/>
        <end position="224"/>
    </location>
</feature>
<accession>A0A8C5AX22</accession>
<keyword evidence="10" id="KW-1185">Reference proteome</keyword>
<dbReference type="Gene3D" id="2.10.110.10">
    <property type="entry name" value="Cysteine Rich Protein"/>
    <property type="match status" value="1"/>
</dbReference>
<evidence type="ECO:0000259" key="7">
    <source>
        <dbReference type="PROSITE" id="PS50021"/>
    </source>
</evidence>
<gene>
    <name evidence="9" type="primary">LOC115540066</name>
</gene>
<protein>
    <submittedName>
        <fullName evidence="9">LIM and calponin homology domains-containing protein 1-like</fullName>
    </submittedName>
</protein>
<organism evidence="9 10">
    <name type="scientific">Gadus morhua</name>
    <name type="common">Atlantic cod</name>
    <dbReference type="NCBI Taxonomy" id="8049"/>
    <lineage>
        <taxon>Eukaryota</taxon>
        <taxon>Metazoa</taxon>
        <taxon>Chordata</taxon>
        <taxon>Craniata</taxon>
        <taxon>Vertebrata</taxon>
        <taxon>Euteleostomi</taxon>
        <taxon>Actinopterygii</taxon>
        <taxon>Neopterygii</taxon>
        <taxon>Teleostei</taxon>
        <taxon>Neoteleostei</taxon>
        <taxon>Acanthomorphata</taxon>
        <taxon>Zeiogadaria</taxon>
        <taxon>Gadariae</taxon>
        <taxon>Gadiformes</taxon>
        <taxon>Gadoidei</taxon>
        <taxon>Gadidae</taxon>
        <taxon>Gadus</taxon>
    </lineage>
</organism>
<feature type="compositionally biased region" description="Basic and acidic residues" evidence="6">
    <location>
        <begin position="922"/>
        <end position="933"/>
    </location>
</feature>
<dbReference type="InterPro" id="IPR001715">
    <property type="entry name" value="CH_dom"/>
</dbReference>
<dbReference type="PANTHER" id="PTHR15551">
    <property type="entry name" value="LIM DOMAIN ONLY 7"/>
    <property type="match status" value="1"/>
</dbReference>
<dbReference type="GO" id="GO:0051496">
    <property type="term" value="P:positive regulation of stress fiber assembly"/>
    <property type="evidence" value="ECO:0007669"/>
    <property type="project" value="TreeGrafter"/>
</dbReference>
<evidence type="ECO:0000256" key="3">
    <source>
        <dbReference type="ARBA" id="ARBA00023038"/>
    </source>
</evidence>
<dbReference type="GO" id="GO:0032034">
    <property type="term" value="F:myosin II head/neck binding"/>
    <property type="evidence" value="ECO:0007669"/>
    <property type="project" value="TreeGrafter"/>
</dbReference>
<dbReference type="CDD" id="cd08368">
    <property type="entry name" value="LIM"/>
    <property type="match status" value="1"/>
</dbReference>
<feature type="compositionally biased region" description="Basic and acidic residues" evidence="6">
    <location>
        <begin position="802"/>
        <end position="812"/>
    </location>
</feature>
<feature type="compositionally biased region" description="Basic and acidic residues" evidence="6">
    <location>
        <begin position="963"/>
        <end position="978"/>
    </location>
</feature>
<dbReference type="SUPFAM" id="SSF47576">
    <property type="entry name" value="Calponin-homology domain, CH-domain"/>
    <property type="match status" value="1"/>
</dbReference>
<evidence type="ECO:0000313" key="9">
    <source>
        <dbReference type="Ensembl" id="ENSGMOP00000037593.1"/>
    </source>
</evidence>
<dbReference type="Ensembl" id="ENSGMOT00000039146.1">
    <property type="protein sequence ID" value="ENSGMOP00000037593.1"/>
    <property type="gene ID" value="ENSGMOG00000001316.2"/>
</dbReference>
<feature type="compositionally biased region" description="Polar residues" evidence="6">
    <location>
        <begin position="1"/>
        <end position="19"/>
    </location>
</feature>
<feature type="region of interest" description="Disordered" evidence="6">
    <location>
        <begin position="1"/>
        <end position="30"/>
    </location>
</feature>
<reference evidence="9" key="1">
    <citation type="submission" date="2025-08" db="UniProtKB">
        <authorList>
            <consortium name="Ensembl"/>
        </authorList>
    </citation>
    <scope>IDENTIFICATION</scope>
</reference>
<dbReference type="GO" id="GO:0051893">
    <property type="term" value="P:regulation of focal adhesion assembly"/>
    <property type="evidence" value="ECO:0007669"/>
    <property type="project" value="TreeGrafter"/>
</dbReference>
<feature type="compositionally biased region" description="Polar residues" evidence="6">
    <location>
        <begin position="1930"/>
        <end position="1957"/>
    </location>
</feature>
<feature type="domain" description="LIM zinc-binding" evidence="8">
    <location>
        <begin position="1979"/>
        <end position="2045"/>
    </location>
</feature>
<evidence type="ECO:0000256" key="1">
    <source>
        <dbReference type="ARBA" id="ARBA00022723"/>
    </source>
</evidence>